<dbReference type="Proteomes" id="UP000616151">
    <property type="component" value="Unassembled WGS sequence"/>
</dbReference>
<organism evidence="1 2">
    <name type="scientific">Taklimakanibacter albus</name>
    <dbReference type="NCBI Taxonomy" id="2800327"/>
    <lineage>
        <taxon>Bacteria</taxon>
        <taxon>Pseudomonadati</taxon>
        <taxon>Pseudomonadota</taxon>
        <taxon>Alphaproteobacteria</taxon>
        <taxon>Hyphomicrobiales</taxon>
        <taxon>Aestuariivirgaceae</taxon>
        <taxon>Taklimakanibacter</taxon>
    </lineage>
</organism>
<comment type="caution">
    <text evidence="1">The sequence shown here is derived from an EMBL/GenBank/DDBJ whole genome shotgun (WGS) entry which is preliminary data.</text>
</comment>
<accession>A0ACC5RCB0</accession>
<evidence type="ECO:0000313" key="1">
    <source>
        <dbReference type="EMBL" id="MBK1870331.1"/>
    </source>
</evidence>
<reference evidence="1" key="1">
    <citation type="submission" date="2021-01" db="EMBL/GenBank/DDBJ databases">
        <authorList>
            <person name="Sun Q."/>
        </authorList>
    </citation>
    <scope>NUCLEOTIDE SEQUENCE</scope>
    <source>
        <strain evidence="1">YIM B02566</strain>
    </source>
</reference>
<protein>
    <submittedName>
        <fullName evidence="1">PAS domain-containing protein</fullName>
    </submittedName>
</protein>
<proteinExistence type="predicted"/>
<gene>
    <name evidence="1" type="ORF">JHL16_28465</name>
</gene>
<name>A0ACC5RCB0_9HYPH</name>
<sequence>MRQTAKGSKTGKRKRAATTVAMPDDIAAAANLSGAMLYHQDKNLKYVWVNNPPSGYLPAQFVGFGDEDVFSTETVNIIVPAKRKALESGETQTVEFQMAVDGKPRWFELRIAPLGKAKSRKGLLCAAIDIGERKQTEYHMRVLLLELAHRSKNLLAVIQGIANRTAQTSSTIDEFNQRFSGRLMSLSRAHDILTDENWRGAAMSQLIRTQVLLFAGKAAERVHYKGDQVSLRPSAAQHVALALYELTANALKFGALSAETGEVEISWALRKSSAGAMFQILWNEKGGPKVTPPNTRHFGRVLLEEVVPLSVQGKAKLSFTPDGISYSLTMPQSELI</sequence>
<evidence type="ECO:0000313" key="2">
    <source>
        <dbReference type="Proteomes" id="UP000616151"/>
    </source>
</evidence>
<dbReference type="EMBL" id="JAENHL010000008">
    <property type="protein sequence ID" value="MBK1870331.1"/>
    <property type="molecule type" value="Genomic_DNA"/>
</dbReference>
<keyword evidence="2" id="KW-1185">Reference proteome</keyword>